<comment type="caution">
    <text evidence="1">The sequence shown here is derived from an EMBL/GenBank/DDBJ whole genome shotgun (WGS) entry which is preliminary data.</text>
</comment>
<dbReference type="PATRIC" id="fig|273677.3.peg.563"/>
<sequence>MTTDPTADLIRAVVTHMIGAADDWKSFSMVISLGGGRLSAVSGFAYSPDGAVSAVTARPSQIMPAVEAYLADRYPDGQALPVKFLVQFDRDVKAYEITFEDSDASRWKVTPANLDAIEAELRPTLG</sequence>
<reference evidence="1 2" key="1">
    <citation type="submission" date="2014-03" db="EMBL/GenBank/DDBJ databases">
        <title>Draft Genome Sequences of 13 Willow Endophytes.</title>
        <authorList>
            <person name="Gan H.Y."/>
            <person name="Gan H.M."/>
            <person name="Savka M.A."/>
            <person name="Hudson A.O."/>
        </authorList>
    </citation>
    <scope>NUCLEOTIDE SEQUENCE [LARGE SCALE GENOMIC DNA]</scope>
    <source>
        <strain evidence="1 2">RIT293</strain>
    </source>
</reference>
<dbReference type="AlphaFoldDB" id="A0A031FZC4"/>
<keyword evidence="2" id="KW-1185">Reference proteome</keyword>
<dbReference type="EMBL" id="JFYO01000001">
    <property type="protein sequence ID" value="EZP29943.1"/>
    <property type="molecule type" value="Genomic_DNA"/>
</dbReference>
<dbReference type="eggNOG" id="ENOG50349S4">
    <property type="taxonomic scope" value="Bacteria"/>
</dbReference>
<gene>
    <name evidence="1" type="ORF">BW34_00573</name>
</gene>
<dbReference type="RefSeq" id="WP_036309321.1">
    <property type="nucleotide sequence ID" value="NZ_CP031421.1"/>
</dbReference>
<dbReference type="OrthoDB" id="5070984at2"/>
<organism evidence="1 2">
    <name type="scientific">Microbacterium oleivorans</name>
    <dbReference type="NCBI Taxonomy" id="273677"/>
    <lineage>
        <taxon>Bacteria</taxon>
        <taxon>Bacillati</taxon>
        <taxon>Actinomycetota</taxon>
        <taxon>Actinomycetes</taxon>
        <taxon>Micrococcales</taxon>
        <taxon>Microbacteriaceae</taxon>
        <taxon>Microbacterium</taxon>
    </lineage>
</organism>
<name>A0A031FZC4_9MICO</name>
<dbReference type="Proteomes" id="UP000024001">
    <property type="component" value="Unassembled WGS sequence"/>
</dbReference>
<evidence type="ECO:0008006" key="3">
    <source>
        <dbReference type="Google" id="ProtNLM"/>
    </source>
</evidence>
<proteinExistence type="predicted"/>
<dbReference type="KEGG" id="moo:BWL13_01606"/>
<protein>
    <recommendedName>
        <fullName evidence="3">DUF600 family protein</fullName>
    </recommendedName>
</protein>
<evidence type="ECO:0000313" key="1">
    <source>
        <dbReference type="EMBL" id="EZP29943.1"/>
    </source>
</evidence>
<accession>A0A031FZC4</accession>
<evidence type="ECO:0000313" key="2">
    <source>
        <dbReference type="Proteomes" id="UP000024001"/>
    </source>
</evidence>
<dbReference type="GeneID" id="91431988"/>